<dbReference type="GO" id="GO:0005657">
    <property type="term" value="C:replication fork"/>
    <property type="evidence" value="ECO:0007669"/>
    <property type="project" value="InterPro"/>
</dbReference>
<evidence type="ECO:0000256" key="6">
    <source>
        <dbReference type="ARBA" id="ARBA00022806"/>
    </source>
</evidence>
<dbReference type="GO" id="GO:0003678">
    <property type="term" value="F:DNA helicase activity"/>
    <property type="evidence" value="ECO:0007669"/>
    <property type="project" value="InterPro"/>
</dbReference>
<evidence type="ECO:0000256" key="8">
    <source>
        <dbReference type="ARBA" id="ARBA00023125"/>
    </source>
</evidence>
<dbReference type="GO" id="GO:0005524">
    <property type="term" value="F:ATP binding"/>
    <property type="evidence" value="ECO:0007669"/>
    <property type="project" value="UniProtKB-KW"/>
</dbReference>
<dbReference type="AlphaFoldDB" id="A0A0V1Q0J3"/>
<dbReference type="InterPro" id="IPR010285">
    <property type="entry name" value="DNA_helicase_pif1-like_DEAD"/>
</dbReference>
<keyword evidence="9" id="KW-0496">Mitochondrion</keyword>
<evidence type="ECO:0000256" key="3">
    <source>
        <dbReference type="ARBA" id="ARBA00022741"/>
    </source>
</evidence>
<keyword evidence="16" id="KW-1185">Reference proteome</keyword>
<dbReference type="CDD" id="cd18037">
    <property type="entry name" value="DEXSc_Pif1_like"/>
    <property type="match status" value="1"/>
</dbReference>
<dbReference type="OrthoDB" id="432234at2759"/>
<dbReference type="Proteomes" id="UP000054251">
    <property type="component" value="Unassembled WGS sequence"/>
</dbReference>
<dbReference type="GO" id="GO:0003677">
    <property type="term" value="F:DNA binding"/>
    <property type="evidence" value="ECO:0007669"/>
    <property type="project" value="UniProtKB-KW"/>
</dbReference>
<evidence type="ECO:0000256" key="2">
    <source>
        <dbReference type="ARBA" id="ARBA00004173"/>
    </source>
</evidence>
<dbReference type="EMBL" id="LMYN01000036">
    <property type="protein sequence ID" value="KSA02046.1"/>
    <property type="molecule type" value="Genomic_DNA"/>
</dbReference>
<dbReference type="InterPro" id="IPR027417">
    <property type="entry name" value="P-loop_NTPase"/>
</dbReference>
<proteinExistence type="inferred from homology"/>
<dbReference type="GO" id="GO:0005634">
    <property type="term" value="C:nucleus"/>
    <property type="evidence" value="ECO:0007669"/>
    <property type="project" value="UniProtKB-SubCell"/>
</dbReference>
<keyword evidence="13" id="KW-0539">Nucleus</keyword>
<feature type="domain" description="AAA+ ATPase" evidence="14">
    <location>
        <begin position="204"/>
        <end position="359"/>
    </location>
</feature>
<evidence type="ECO:0000256" key="7">
    <source>
        <dbReference type="ARBA" id="ARBA00022840"/>
    </source>
</evidence>
<dbReference type="GO" id="GO:0006260">
    <property type="term" value="P:DNA replication"/>
    <property type="evidence" value="ECO:0007669"/>
    <property type="project" value="InterPro"/>
</dbReference>
<organism evidence="15 16">
    <name type="scientific">Debaryomyces fabryi</name>
    <dbReference type="NCBI Taxonomy" id="58627"/>
    <lineage>
        <taxon>Eukaryota</taxon>
        <taxon>Fungi</taxon>
        <taxon>Dikarya</taxon>
        <taxon>Ascomycota</taxon>
        <taxon>Saccharomycotina</taxon>
        <taxon>Pichiomycetes</taxon>
        <taxon>Debaryomycetaceae</taxon>
        <taxon>Debaryomyces</taxon>
    </lineage>
</organism>
<evidence type="ECO:0000256" key="11">
    <source>
        <dbReference type="ARBA" id="ARBA00023204"/>
    </source>
</evidence>
<evidence type="ECO:0000313" key="16">
    <source>
        <dbReference type="Proteomes" id="UP000054251"/>
    </source>
</evidence>
<evidence type="ECO:0000259" key="14">
    <source>
        <dbReference type="SMART" id="SM00382"/>
    </source>
</evidence>
<dbReference type="SMART" id="SM00382">
    <property type="entry name" value="AAA"/>
    <property type="match status" value="1"/>
</dbReference>
<keyword evidence="12" id="KW-0413">Isomerase</keyword>
<comment type="subcellular location">
    <subcellularLocation>
        <location evidence="2">Mitochondrion</location>
    </subcellularLocation>
    <subcellularLocation>
        <location evidence="1">Nucleus</location>
    </subcellularLocation>
</comment>
<dbReference type="GO" id="GO:0005739">
    <property type="term" value="C:mitochondrion"/>
    <property type="evidence" value="ECO:0007669"/>
    <property type="project" value="UniProtKB-SubCell"/>
</dbReference>
<dbReference type="Pfam" id="PF21530">
    <property type="entry name" value="Pif1_2B_dom"/>
    <property type="match status" value="1"/>
</dbReference>
<dbReference type="InterPro" id="IPR048293">
    <property type="entry name" value="PIF1_RRM3_pfh1"/>
</dbReference>
<keyword evidence="8" id="KW-0238">DNA-binding</keyword>
<accession>A0A0V1Q0J3</accession>
<dbReference type="InterPro" id="IPR051055">
    <property type="entry name" value="PIF1_helicase"/>
</dbReference>
<keyword evidence="11" id="KW-0234">DNA repair</keyword>
<protein>
    <recommendedName>
        <fullName evidence="14">AAA+ ATPase domain-containing protein</fullName>
    </recommendedName>
</protein>
<dbReference type="InterPro" id="IPR028880">
    <property type="entry name" value="Rrm3"/>
</dbReference>
<keyword evidence="10" id="KW-0233">DNA recombination</keyword>
<dbReference type="GeneID" id="26839197"/>
<dbReference type="Gene3D" id="3.40.50.300">
    <property type="entry name" value="P-loop containing nucleotide triphosphate hydrolases"/>
    <property type="match status" value="2"/>
</dbReference>
<dbReference type="Pfam" id="PF05970">
    <property type="entry name" value="PIF1"/>
    <property type="match status" value="1"/>
</dbReference>
<evidence type="ECO:0000256" key="12">
    <source>
        <dbReference type="ARBA" id="ARBA00023235"/>
    </source>
</evidence>
<gene>
    <name evidence="15" type="ORF">AC631_02188</name>
</gene>
<dbReference type="CDD" id="cd18809">
    <property type="entry name" value="SF1_C_RecD"/>
    <property type="match status" value="1"/>
</dbReference>
<reference evidence="15 16" key="1">
    <citation type="submission" date="2015-11" db="EMBL/GenBank/DDBJ databases">
        <title>The genome of Debaryomyces fabryi.</title>
        <authorList>
            <person name="Tafer H."/>
            <person name="Lopandic K."/>
        </authorList>
    </citation>
    <scope>NUCLEOTIDE SEQUENCE [LARGE SCALE GENOMIC DNA]</scope>
    <source>
        <strain evidence="15 16">CBS 789</strain>
    </source>
</reference>
<dbReference type="RefSeq" id="XP_015468148.1">
    <property type="nucleotide sequence ID" value="XM_015611018.1"/>
</dbReference>
<keyword evidence="4" id="KW-0227">DNA damage</keyword>
<dbReference type="InterPro" id="IPR003593">
    <property type="entry name" value="AAA+_ATPase"/>
</dbReference>
<evidence type="ECO:0000256" key="4">
    <source>
        <dbReference type="ARBA" id="ARBA00022763"/>
    </source>
</evidence>
<keyword evidence="6" id="KW-0347">Helicase</keyword>
<dbReference type="GO" id="GO:0006281">
    <property type="term" value="P:DNA repair"/>
    <property type="evidence" value="ECO:0007669"/>
    <property type="project" value="UniProtKB-KW"/>
</dbReference>
<dbReference type="HAMAP" id="MF_03176">
    <property type="entry name" value="PIF1"/>
    <property type="match status" value="1"/>
</dbReference>
<evidence type="ECO:0000256" key="9">
    <source>
        <dbReference type="ARBA" id="ARBA00023128"/>
    </source>
</evidence>
<comment type="caution">
    <text evidence="15">The sequence shown here is derived from an EMBL/GenBank/DDBJ whole genome shotgun (WGS) entry which is preliminary data.</text>
</comment>
<dbReference type="GO" id="GO:0016787">
    <property type="term" value="F:hydrolase activity"/>
    <property type="evidence" value="ECO:0007669"/>
    <property type="project" value="UniProtKB-KW"/>
</dbReference>
<dbReference type="GO" id="GO:0000723">
    <property type="term" value="P:telomere maintenance"/>
    <property type="evidence" value="ECO:0007669"/>
    <property type="project" value="InterPro"/>
</dbReference>
<dbReference type="PANTHER" id="PTHR47642:SF5">
    <property type="entry name" value="ATP-DEPENDENT DNA HELICASE"/>
    <property type="match status" value="1"/>
</dbReference>
<dbReference type="SUPFAM" id="SSF52540">
    <property type="entry name" value="P-loop containing nucleoside triphosphate hydrolases"/>
    <property type="match status" value="2"/>
</dbReference>
<dbReference type="PANTHER" id="PTHR47642">
    <property type="entry name" value="ATP-DEPENDENT DNA HELICASE"/>
    <property type="match status" value="1"/>
</dbReference>
<keyword evidence="3" id="KW-0547">Nucleotide-binding</keyword>
<dbReference type="GO" id="GO:0006310">
    <property type="term" value="P:DNA recombination"/>
    <property type="evidence" value="ECO:0007669"/>
    <property type="project" value="UniProtKB-KW"/>
</dbReference>
<evidence type="ECO:0000313" key="15">
    <source>
        <dbReference type="EMBL" id="KSA02046.1"/>
    </source>
</evidence>
<evidence type="ECO:0000256" key="1">
    <source>
        <dbReference type="ARBA" id="ARBA00004123"/>
    </source>
</evidence>
<sequence length="688" mass="77078">MSLSRPYKSVKKSKLGNADKNQSLISSFFGRATSDSTKSNVKRTPLALTTPEKVALNRSNSFLSKAVVSSGTFDEFASSDTSFGSPEINNFKNPALTKSFMGQESRGTQVVDLTEDDETDVQIVYQQMTSPISHTKNQKTETQKANNAPLKRGHQDLLEKLNGQPRKVPRNFKLTSPLLTSLQHSSLIALSDEQMMVIKYIVLDGLNVFYTGSAGTGKSVVLRELVHSLHLKYGASRVGVTASTGLAACNIGGQTIHRFLSIGLGTGSAFELAKRIKKNPANLKKWKNLKVLIIDEISMIDGKLFTKLDELAKIIRSSQLPFGGIQVVCTGDFFQLPPVNKDGLSEFCFQSAAWDKVIQKTILLTQVFRQKGDTELIDMLNALRYGSMDDSMIAKFYKLSRNVVYDDGLEPTELFPTRDEVKRANQTRLSQIPSRSLKFKAEDNISDVNHIKMLDNLMCEKELELKEGAQVMYLKNLDDQIVNGSIGTVTCFMSSKLWEKVNDVYKGNLYDIDDQIADELRLLSSRVGCVANWSPEETQRFDRIPNERKSNFTKLAAVASSELVSDLYPVVNFKTNKGNTLIRVTREDFSIEAGRIRNYTGGEADKITRSQLPLLLSWALSIHKAQGQTIDRLKIDLRKIFEKGQVYVALSRATNKDHLQILNFDPRRINASQDVKKFYHKLETTHNI</sequence>
<evidence type="ECO:0000256" key="5">
    <source>
        <dbReference type="ARBA" id="ARBA00022801"/>
    </source>
</evidence>
<name>A0A0V1Q0J3_9ASCO</name>
<keyword evidence="5" id="KW-0378">Hydrolase</keyword>
<evidence type="ECO:0000256" key="10">
    <source>
        <dbReference type="ARBA" id="ARBA00023172"/>
    </source>
</evidence>
<keyword evidence="7" id="KW-0067">ATP-binding</keyword>
<dbReference type="InterPro" id="IPR049163">
    <property type="entry name" value="Pif1-like_2B_dom"/>
</dbReference>
<evidence type="ECO:0000256" key="13">
    <source>
        <dbReference type="ARBA" id="ARBA00023242"/>
    </source>
</evidence>
<dbReference type="HAMAP" id="MF_03177">
    <property type="entry name" value="RRM3"/>
    <property type="match status" value="1"/>
</dbReference>